<dbReference type="PROSITE" id="PS51704">
    <property type="entry name" value="GP_PDE"/>
    <property type="match status" value="1"/>
</dbReference>
<protein>
    <submittedName>
        <fullName evidence="4">Glycerophosphodiester phosphodiesterase 1</fullName>
    </submittedName>
</protein>
<sequence>MLISTRNLVLFGTALILWMALNTFITNSFGIALVLFTVVLGAIQYVKLPRLDESRVSDNILSLFKFDNDDLKKNIIFHKGGAHHAPENTVEAIQMAADLGVRSVEIDLEFSKDGVGVVIHGPKVDDTTDGTGFVSNYTFDQLQKLNAAAKDANKSRFPSVRVPSLEDCVKECIKQNLILFIDCKSNASETAQLVCSLFQKYPALYGNAVVCSFYPTIIYALRQRDPTIVTAVTHRAHILTLLGDGTERNKELWKRLASPPADALLAWAHWAVCWYICGNCFFLCSKDSICLDSKNFWSSLGVRLVAWTVNDPLEQNFFLRHLEVPIITDGLVQGGPVFSS</sequence>
<feature type="domain" description="GP-PDE" evidence="2">
    <location>
        <begin position="73"/>
        <end position="340"/>
    </location>
</feature>
<dbReference type="SUPFAM" id="SSF51695">
    <property type="entry name" value="PLC-like phosphodiesterases"/>
    <property type="match status" value="1"/>
</dbReference>
<feature type="transmembrane region" description="Helical" evidence="1">
    <location>
        <begin position="7"/>
        <end position="25"/>
    </location>
</feature>
<keyword evidence="3" id="KW-1185">Reference proteome</keyword>
<dbReference type="RefSeq" id="XP_012941373.1">
    <property type="nucleotide sequence ID" value="XM_013085919.2"/>
</dbReference>
<evidence type="ECO:0000256" key="1">
    <source>
        <dbReference type="SAM" id="Phobius"/>
    </source>
</evidence>
<dbReference type="PANTHER" id="PTHR46320">
    <property type="entry name" value="GLYCEROPHOSPHODIESTER PHOSPHODIESTERASE 1"/>
    <property type="match status" value="1"/>
</dbReference>
<dbReference type="Pfam" id="PF03009">
    <property type="entry name" value="GDPD"/>
    <property type="match status" value="1"/>
</dbReference>
<dbReference type="GeneID" id="101851845"/>
<keyword evidence="1" id="KW-0812">Transmembrane</keyword>
<dbReference type="InterPro" id="IPR030395">
    <property type="entry name" value="GP_PDE_dom"/>
</dbReference>
<evidence type="ECO:0000259" key="2">
    <source>
        <dbReference type="PROSITE" id="PS51704"/>
    </source>
</evidence>
<dbReference type="Gene3D" id="3.20.20.190">
    <property type="entry name" value="Phosphatidylinositol (PI) phosphodiesterase"/>
    <property type="match status" value="1"/>
</dbReference>
<dbReference type="Proteomes" id="UP000694888">
    <property type="component" value="Unplaced"/>
</dbReference>
<evidence type="ECO:0000313" key="4">
    <source>
        <dbReference type="RefSeq" id="XP_012941373.1"/>
    </source>
</evidence>
<keyword evidence="1" id="KW-1133">Transmembrane helix</keyword>
<organism evidence="3 4">
    <name type="scientific">Aplysia californica</name>
    <name type="common">California sea hare</name>
    <dbReference type="NCBI Taxonomy" id="6500"/>
    <lineage>
        <taxon>Eukaryota</taxon>
        <taxon>Metazoa</taxon>
        <taxon>Spiralia</taxon>
        <taxon>Lophotrochozoa</taxon>
        <taxon>Mollusca</taxon>
        <taxon>Gastropoda</taxon>
        <taxon>Heterobranchia</taxon>
        <taxon>Euthyneura</taxon>
        <taxon>Tectipleura</taxon>
        <taxon>Aplysiida</taxon>
        <taxon>Aplysioidea</taxon>
        <taxon>Aplysiidae</taxon>
        <taxon>Aplysia</taxon>
    </lineage>
</organism>
<dbReference type="PROSITE" id="PS50007">
    <property type="entry name" value="PIPLC_X_DOMAIN"/>
    <property type="match status" value="1"/>
</dbReference>
<keyword evidence="1" id="KW-0472">Membrane</keyword>
<name>A0ABM1A5S8_APLCA</name>
<dbReference type="InterPro" id="IPR017946">
    <property type="entry name" value="PLC-like_Pdiesterase_TIM-brl"/>
</dbReference>
<reference evidence="4" key="1">
    <citation type="submission" date="2025-08" db="UniProtKB">
        <authorList>
            <consortium name="RefSeq"/>
        </authorList>
    </citation>
    <scope>IDENTIFICATION</scope>
</reference>
<gene>
    <name evidence="4" type="primary">LOC101851845</name>
</gene>
<dbReference type="PANTHER" id="PTHR46320:SF1">
    <property type="entry name" value="GLYCEROPHOSPHODIESTER PHOSPHODIESTERASE 1"/>
    <property type="match status" value="1"/>
</dbReference>
<evidence type="ECO:0000313" key="3">
    <source>
        <dbReference type="Proteomes" id="UP000694888"/>
    </source>
</evidence>
<proteinExistence type="predicted"/>
<accession>A0ABM1A5S8</accession>